<dbReference type="AlphaFoldDB" id="A0AAU8DQC8"/>
<dbReference type="GO" id="GO:0015418">
    <property type="term" value="F:ABC-type quaternary ammonium compound transporting activity"/>
    <property type="evidence" value="ECO:0007669"/>
    <property type="project" value="UniProtKB-EC"/>
</dbReference>
<evidence type="ECO:0000313" key="6">
    <source>
        <dbReference type="EMBL" id="XCG63943.1"/>
    </source>
</evidence>
<feature type="domain" description="ABC transporter" evidence="5">
    <location>
        <begin position="5"/>
        <end position="235"/>
    </location>
</feature>
<evidence type="ECO:0000259" key="5">
    <source>
        <dbReference type="PROSITE" id="PS50893"/>
    </source>
</evidence>
<proteinExistence type="predicted"/>
<accession>A0AAU8DQC8</accession>
<dbReference type="InterPro" id="IPR003593">
    <property type="entry name" value="AAA+_ATPase"/>
</dbReference>
<dbReference type="InterPro" id="IPR050093">
    <property type="entry name" value="ABC_SmlMolc_Importer"/>
</dbReference>
<dbReference type="InterPro" id="IPR017871">
    <property type="entry name" value="ABC_transporter-like_CS"/>
</dbReference>
<dbReference type="InterPro" id="IPR008995">
    <property type="entry name" value="Mo/tungstate-bd_C_term_dom"/>
</dbReference>
<gene>
    <name evidence="6" type="ORF">ABLG96_00915</name>
</gene>
<dbReference type="Pfam" id="PF00005">
    <property type="entry name" value="ABC_tran"/>
    <property type="match status" value="1"/>
</dbReference>
<dbReference type="GO" id="GO:0016887">
    <property type="term" value="F:ATP hydrolysis activity"/>
    <property type="evidence" value="ECO:0007669"/>
    <property type="project" value="InterPro"/>
</dbReference>
<dbReference type="Gene3D" id="3.40.50.300">
    <property type="entry name" value="P-loop containing nucleotide triphosphate hydrolases"/>
    <property type="match status" value="1"/>
</dbReference>
<evidence type="ECO:0000256" key="1">
    <source>
        <dbReference type="ARBA" id="ARBA00022448"/>
    </source>
</evidence>
<organism evidence="6">
    <name type="scientific">Nakamurella sp. A5-74</name>
    <dbReference type="NCBI Taxonomy" id="3158264"/>
    <lineage>
        <taxon>Bacteria</taxon>
        <taxon>Bacillati</taxon>
        <taxon>Actinomycetota</taxon>
        <taxon>Actinomycetes</taxon>
        <taxon>Nakamurellales</taxon>
        <taxon>Nakamurellaceae</taxon>
        <taxon>Nakamurella</taxon>
    </lineage>
</organism>
<evidence type="ECO:0000256" key="3">
    <source>
        <dbReference type="ARBA" id="ARBA00022840"/>
    </source>
</evidence>
<keyword evidence="1" id="KW-0813">Transport</keyword>
<dbReference type="SUPFAM" id="SSF52540">
    <property type="entry name" value="P-loop containing nucleoside triphosphate hydrolases"/>
    <property type="match status" value="1"/>
</dbReference>
<keyword evidence="3 6" id="KW-0067">ATP-binding</keyword>
<keyword evidence="2" id="KW-0547">Nucleotide-binding</keyword>
<name>A0AAU8DQC8_9ACTN</name>
<dbReference type="GO" id="GO:0005524">
    <property type="term" value="F:ATP binding"/>
    <property type="evidence" value="ECO:0007669"/>
    <property type="project" value="UniProtKB-KW"/>
</dbReference>
<dbReference type="InterPro" id="IPR003439">
    <property type="entry name" value="ABC_transporter-like_ATP-bd"/>
</dbReference>
<protein>
    <recommendedName>
        <fullName evidence="4">ABC-type quaternary amine transporter</fullName>
        <ecNumber evidence="4">7.6.2.9</ecNumber>
    </recommendedName>
</protein>
<evidence type="ECO:0000256" key="2">
    <source>
        <dbReference type="ARBA" id="ARBA00022741"/>
    </source>
</evidence>
<dbReference type="RefSeq" id="WP_353649558.1">
    <property type="nucleotide sequence ID" value="NZ_CP159218.1"/>
</dbReference>
<reference evidence="6" key="1">
    <citation type="submission" date="2024-05" db="EMBL/GenBank/DDBJ databases">
        <authorList>
            <person name="Cai S.Y."/>
            <person name="Jin L.M."/>
            <person name="Li H.R."/>
        </authorList>
    </citation>
    <scope>NUCLEOTIDE SEQUENCE</scope>
    <source>
        <strain evidence="6">A5-74</strain>
    </source>
</reference>
<dbReference type="PANTHER" id="PTHR42781">
    <property type="entry name" value="SPERMIDINE/PUTRESCINE IMPORT ATP-BINDING PROTEIN POTA"/>
    <property type="match status" value="1"/>
</dbReference>
<dbReference type="Gene3D" id="2.40.50.100">
    <property type="match status" value="1"/>
</dbReference>
<dbReference type="InterPro" id="IPR027417">
    <property type="entry name" value="P-loop_NTPase"/>
</dbReference>
<dbReference type="PROSITE" id="PS00211">
    <property type="entry name" value="ABC_TRANSPORTER_1"/>
    <property type="match status" value="1"/>
</dbReference>
<evidence type="ECO:0000256" key="4">
    <source>
        <dbReference type="ARBA" id="ARBA00066388"/>
    </source>
</evidence>
<dbReference type="PANTHER" id="PTHR42781:SF4">
    <property type="entry name" value="SPERMIDINE_PUTRESCINE IMPORT ATP-BINDING PROTEIN POTA"/>
    <property type="match status" value="1"/>
</dbReference>
<sequence>MTDGLTLSGISKVLGGRTIVEELDLRVDRGELVCLLGPSGCGKTTTLRMIGGFLEPDAGSITIGGKDVTHAKPEHRPTAMVFQNYALWPHMSVAKNIAFGLKVRKLPAAQIKEKVGWALDLLGLEHHRDSMPARISGGEQQRVALARALVLEPEVLLMDEPLSNLDAQLRVQVRDTIREIQQRLSITTVFVTHDQEEALSIADRVAVMSGGRIEQLDAPADLYRLPRTSFVAGFVGSMNTLPTGPGDGGIPLEDGTLLPSPPLGTKGDTVRLRPEDLEITAADAPHSARAVVLRVIPRGHYREVVLQSHGTTLRCFTDSDPEPESVVGIRAARALVYQGDLLQDTVSGTV</sequence>
<dbReference type="SUPFAM" id="SSF50331">
    <property type="entry name" value="MOP-like"/>
    <property type="match status" value="1"/>
</dbReference>
<dbReference type="PROSITE" id="PS50893">
    <property type="entry name" value="ABC_TRANSPORTER_2"/>
    <property type="match status" value="1"/>
</dbReference>
<dbReference type="SMART" id="SM00382">
    <property type="entry name" value="AAA"/>
    <property type="match status" value="1"/>
</dbReference>
<dbReference type="EMBL" id="CP159218">
    <property type="protein sequence ID" value="XCG63943.1"/>
    <property type="molecule type" value="Genomic_DNA"/>
</dbReference>
<dbReference type="EC" id="7.6.2.9" evidence="4"/>
<dbReference type="FunFam" id="3.40.50.300:FF:000425">
    <property type="entry name" value="Probable ABC transporter, ATP-binding subunit"/>
    <property type="match status" value="1"/>
</dbReference>